<evidence type="ECO:0000313" key="2">
    <source>
        <dbReference type="Proteomes" id="UP000567179"/>
    </source>
</evidence>
<dbReference type="AlphaFoldDB" id="A0A8H5ER38"/>
<evidence type="ECO:0000313" key="1">
    <source>
        <dbReference type="EMBL" id="KAF5309372.1"/>
    </source>
</evidence>
<comment type="caution">
    <text evidence="1">The sequence shown here is derived from an EMBL/GenBank/DDBJ whole genome shotgun (WGS) entry which is preliminary data.</text>
</comment>
<gene>
    <name evidence="1" type="ORF">D9619_012307</name>
</gene>
<keyword evidence="2" id="KW-1185">Reference proteome</keyword>
<dbReference type="EMBL" id="JAACJJ010000059">
    <property type="protein sequence ID" value="KAF5309372.1"/>
    <property type="molecule type" value="Genomic_DNA"/>
</dbReference>
<dbReference type="InterPro" id="IPR025332">
    <property type="entry name" value="DUF4238"/>
</dbReference>
<dbReference type="Proteomes" id="UP000567179">
    <property type="component" value="Unassembled WGS sequence"/>
</dbReference>
<evidence type="ECO:0008006" key="3">
    <source>
        <dbReference type="Google" id="ProtNLM"/>
    </source>
</evidence>
<name>A0A8H5ER38_9AGAR</name>
<sequence>MPQAASPSTPRDQYQHYIPRFILRSFQDAQIRQRSKKQRQKDYHKARKTGVDQDVITVFDSGTQLLEQRPLAKEYGVINMYRDQRNPENVDHLEEALSKLENSAAKSIKGIHTAIEGGKGEVKMLRKELEVIRKFVYIMHYRRTSLVPSYFDENDPDNSTMRDFYKAFREQHDLKAKDDIWLWGLKYLLDTPHHKIVETGEKTRDQYGGTEAMLAMMAKRVDPGLDNFHAVDYTAMAEAFFLAIWVAPEGEEFVVGSNSFGLFEGALMGNPGLHRIFFVSPKVTLVLRAGQLSPELGLLNSEQGRRAVVSVLADIPTKRPSNHYASFVPPRRHEDAMAALEKYRRTPAAQEDVYIFYPTKLTPKQTHNVNFVLLSHLNMGGVAFSSENAMKASLKHQLKMDIGYIQESKYYLRSLLGILSDATNPESPAQVSRPALDLIIGSIANGVIELKSDYERAYRVYHAATDDVNKYCKTSAEIHAMTAHAIVRIKALLPPPPHINRHMYFPWMAKNIVKTLSKHDSDIFFAAIRPKIDSLQVGTRGTDVVSQIKYDAATIGLTHWLAENHVSALKEFVPKSLEILC</sequence>
<accession>A0A8H5ER38</accession>
<protein>
    <recommendedName>
        <fullName evidence="3">DUF4238 domain-containing protein</fullName>
    </recommendedName>
</protein>
<reference evidence="1 2" key="1">
    <citation type="journal article" date="2020" name="ISME J.">
        <title>Uncovering the hidden diversity of litter-decomposition mechanisms in mushroom-forming fungi.</title>
        <authorList>
            <person name="Floudas D."/>
            <person name="Bentzer J."/>
            <person name="Ahren D."/>
            <person name="Johansson T."/>
            <person name="Persson P."/>
            <person name="Tunlid A."/>
        </authorList>
    </citation>
    <scope>NUCLEOTIDE SEQUENCE [LARGE SCALE GENOMIC DNA]</scope>
    <source>
        <strain evidence="1 2">CBS 101986</strain>
    </source>
</reference>
<dbReference type="Pfam" id="PF14022">
    <property type="entry name" value="DUF4238"/>
    <property type="match status" value="1"/>
</dbReference>
<proteinExistence type="predicted"/>
<dbReference type="OrthoDB" id="5340163at2759"/>
<organism evidence="1 2">
    <name type="scientific">Psilocybe cf. subviscida</name>
    <dbReference type="NCBI Taxonomy" id="2480587"/>
    <lineage>
        <taxon>Eukaryota</taxon>
        <taxon>Fungi</taxon>
        <taxon>Dikarya</taxon>
        <taxon>Basidiomycota</taxon>
        <taxon>Agaricomycotina</taxon>
        <taxon>Agaricomycetes</taxon>
        <taxon>Agaricomycetidae</taxon>
        <taxon>Agaricales</taxon>
        <taxon>Agaricineae</taxon>
        <taxon>Strophariaceae</taxon>
        <taxon>Psilocybe</taxon>
    </lineage>
</organism>